<dbReference type="RefSeq" id="WP_103918816.1">
    <property type="nucleotide sequence ID" value="NZ_FMSV02000113.1"/>
</dbReference>
<protein>
    <recommendedName>
        <fullName evidence="3">Response regulatory domain-containing protein</fullName>
    </recommendedName>
</protein>
<dbReference type="AlphaFoldDB" id="A0A1H6F5X6"/>
<gene>
    <name evidence="1" type="ORF">MBHS_00643</name>
</gene>
<keyword evidence="2" id="KW-1185">Reference proteome</keyword>
<dbReference type="OrthoDB" id="8561786at2"/>
<organism evidence="1 2">
    <name type="scientific">Candidatus Venteria ishoeyi</name>
    <dbReference type="NCBI Taxonomy" id="1899563"/>
    <lineage>
        <taxon>Bacteria</taxon>
        <taxon>Pseudomonadati</taxon>
        <taxon>Pseudomonadota</taxon>
        <taxon>Gammaproteobacteria</taxon>
        <taxon>Thiotrichales</taxon>
        <taxon>Thiotrichaceae</taxon>
        <taxon>Venteria</taxon>
    </lineage>
</organism>
<evidence type="ECO:0000313" key="2">
    <source>
        <dbReference type="Proteomes" id="UP000236724"/>
    </source>
</evidence>
<sequence length="129" mass="14854">MPDNKTLLSVIELPGHPNFSDLYQKLNIREQRVNSPRKAIKMLKKSVPDLIFAEFLYGYSNNYAGINICNLDVLMYSLPKYAPNAKVIIFVDKSELQYARQFGEMFTLQEILVRPFTVQQLEAVLTPLI</sequence>
<evidence type="ECO:0000313" key="1">
    <source>
        <dbReference type="EMBL" id="SEH04791.1"/>
    </source>
</evidence>
<name>A0A1H6F5X6_9GAMM</name>
<accession>A0A1H6F5X6</accession>
<evidence type="ECO:0008006" key="3">
    <source>
        <dbReference type="Google" id="ProtNLM"/>
    </source>
</evidence>
<dbReference type="EMBL" id="FMSV02000113">
    <property type="protein sequence ID" value="SEH04791.1"/>
    <property type="molecule type" value="Genomic_DNA"/>
</dbReference>
<reference evidence="1 2" key="1">
    <citation type="submission" date="2016-10" db="EMBL/GenBank/DDBJ databases">
        <authorList>
            <person name="de Groot N.N."/>
        </authorList>
    </citation>
    <scope>NUCLEOTIDE SEQUENCE [LARGE SCALE GENOMIC DNA]</scope>
    <source>
        <strain evidence="1">MBHS1</strain>
    </source>
</reference>
<dbReference type="Proteomes" id="UP000236724">
    <property type="component" value="Unassembled WGS sequence"/>
</dbReference>
<proteinExistence type="predicted"/>